<sequence length="363" mass="41443">METKKTTQANASGLSKILHNPIQVRNAILLCFLLGLQLANGQNQNKITDTEIIVPTDTLVFPNLKFNNWMFYRQLESAKWQVFLKRIAISESMETYEQIGEPAQLQFTFPKDKQESYVINLGVSYQLNKPENTEVEERWKTKVKAEFHKNTLLEKEQENLEAGYQGQWRFSKVPDSTKTMLYVIFDPKYAYDGIENRSSLVSNMMFTMTSTTSSFLKFNRDNSFGKRVNFVPTFFLGAQLQDNFKASDENKEGFILRPVFSGSAALYFNKPEKRGVLTLDGTKKEKPQEGIVKLSVTYTGRKDMINNTANDEGYTSLLKAKAEVFLLNTPIRVTIGGSFNKGSDPMKGLAKQEYWLLSLNVLK</sequence>
<organism evidence="1 2">
    <name type="scientific">Flavobacterium humi</name>
    <dbReference type="NCBI Taxonomy" id="2562683"/>
    <lineage>
        <taxon>Bacteria</taxon>
        <taxon>Pseudomonadati</taxon>
        <taxon>Bacteroidota</taxon>
        <taxon>Flavobacteriia</taxon>
        <taxon>Flavobacteriales</taxon>
        <taxon>Flavobacteriaceae</taxon>
        <taxon>Flavobacterium</taxon>
    </lineage>
</organism>
<reference evidence="1 2" key="1">
    <citation type="submission" date="2019-04" db="EMBL/GenBank/DDBJ databases">
        <title>Flavobacterium sp. strain DS2-A Genome sequencing and assembly.</title>
        <authorList>
            <person name="Kim I."/>
        </authorList>
    </citation>
    <scope>NUCLEOTIDE SEQUENCE [LARGE SCALE GENOMIC DNA]</scope>
    <source>
        <strain evidence="1 2">DS2-A</strain>
    </source>
</reference>
<dbReference type="OrthoDB" id="949563at2"/>
<keyword evidence="2" id="KW-1185">Reference proteome</keyword>
<protein>
    <submittedName>
        <fullName evidence="1">Uncharacterized protein</fullName>
    </submittedName>
</protein>
<gene>
    <name evidence="1" type="ORF">E4635_00840</name>
</gene>
<accession>A0A4Z0LCB8</accession>
<dbReference type="EMBL" id="SRLH01000001">
    <property type="protein sequence ID" value="TGD59513.1"/>
    <property type="molecule type" value="Genomic_DNA"/>
</dbReference>
<dbReference type="AlphaFoldDB" id="A0A4Z0LCB8"/>
<proteinExistence type="predicted"/>
<dbReference type="Proteomes" id="UP000297407">
    <property type="component" value="Unassembled WGS sequence"/>
</dbReference>
<evidence type="ECO:0000313" key="1">
    <source>
        <dbReference type="EMBL" id="TGD59513.1"/>
    </source>
</evidence>
<comment type="caution">
    <text evidence="1">The sequence shown here is derived from an EMBL/GenBank/DDBJ whole genome shotgun (WGS) entry which is preliminary data.</text>
</comment>
<evidence type="ECO:0000313" key="2">
    <source>
        <dbReference type="Proteomes" id="UP000297407"/>
    </source>
</evidence>
<dbReference type="RefSeq" id="WP_135524720.1">
    <property type="nucleotide sequence ID" value="NZ_SRLH01000001.1"/>
</dbReference>
<name>A0A4Z0LCB8_9FLAO</name>